<reference evidence="2" key="1">
    <citation type="submission" date="2021-05" db="EMBL/GenBank/DDBJ databases">
        <authorList>
            <person name="Alioto T."/>
            <person name="Alioto T."/>
            <person name="Gomez Garrido J."/>
        </authorList>
    </citation>
    <scope>NUCLEOTIDE SEQUENCE</scope>
</reference>
<organism evidence="2">
    <name type="scientific">Culex pipiens</name>
    <name type="common">House mosquito</name>
    <dbReference type="NCBI Taxonomy" id="7175"/>
    <lineage>
        <taxon>Eukaryota</taxon>
        <taxon>Metazoa</taxon>
        <taxon>Ecdysozoa</taxon>
        <taxon>Arthropoda</taxon>
        <taxon>Hexapoda</taxon>
        <taxon>Insecta</taxon>
        <taxon>Pterygota</taxon>
        <taxon>Neoptera</taxon>
        <taxon>Endopterygota</taxon>
        <taxon>Diptera</taxon>
        <taxon>Nematocera</taxon>
        <taxon>Culicoidea</taxon>
        <taxon>Culicidae</taxon>
        <taxon>Culicinae</taxon>
        <taxon>Culicini</taxon>
        <taxon>Culex</taxon>
        <taxon>Culex</taxon>
    </lineage>
</organism>
<proteinExistence type="predicted"/>
<protein>
    <submittedName>
        <fullName evidence="2">(northern house mosquito) hypothetical protein</fullName>
    </submittedName>
</protein>
<name>A0A8D8AH94_CULPI</name>
<evidence type="ECO:0000256" key="1">
    <source>
        <dbReference type="SAM" id="Phobius"/>
    </source>
</evidence>
<sequence>MFFSSLLHYFFFFCFFIYFILRSHARILLTTLYFCAKLCTIFRSTLFLNLLAQHTYTAAHVHKIKSSFSLHQPATTTTIHSLTPSLPSRRKVVAILLRDFGRDFKLVDTHTHGRGRRSSPFVSVSLRLHHPPGHY</sequence>
<keyword evidence="1" id="KW-0472">Membrane</keyword>
<dbReference type="EMBL" id="HBUE01032297">
    <property type="protein sequence ID" value="CAG6457119.1"/>
    <property type="molecule type" value="Transcribed_RNA"/>
</dbReference>
<keyword evidence="1" id="KW-0812">Transmembrane</keyword>
<evidence type="ECO:0000313" key="2">
    <source>
        <dbReference type="EMBL" id="CAG6457119.1"/>
    </source>
</evidence>
<dbReference type="AlphaFoldDB" id="A0A8D8AH94"/>
<accession>A0A8D8AH94</accession>
<keyword evidence="1" id="KW-1133">Transmembrane helix</keyword>
<feature type="transmembrane region" description="Helical" evidence="1">
    <location>
        <begin position="6"/>
        <end position="21"/>
    </location>
</feature>